<evidence type="ECO:0000256" key="2">
    <source>
        <dbReference type="SAM" id="Phobius"/>
    </source>
</evidence>
<keyword evidence="2" id="KW-0812">Transmembrane</keyword>
<accession>A0ABR8KEH7</accession>
<evidence type="ECO:0000256" key="1">
    <source>
        <dbReference type="SAM" id="MobiDB-lite"/>
    </source>
</evidence>
<evidence type="ECO:0000313" key="4">
    <source>
        <dbReference type="Proteomes" id="UP000637383"/>
    </source>
</evidence>
<protein>
    <submittedName>
        <fullName evidence="3">Uncharacterized protein</fullName>
    </submittedName>
</protein>
<dbReference type="EMBL" id="JACJTU010000029">
    <property type="protein sequence ID" value="MBD2737268.1"/>
    <property type="molecule type" value="Genomic_DNA"/>
</dbReference>
<evidence type="ECO:0000313" key="3">
    <source>
        <dbReference type="EMBL" id="MBD2737268.1"/>
    </source>
</evidence>
<keyword evidence="2" id="KW-1133">Transmembrane helix</keyword>
<keyword evidence="2" id="KW-0472">Membrane</keyword>
<name>A0ABR8KEH7_9NOSO</name>
<feature type="transmembrane region" description="Helical" evidence="2">
    <location>
        <begin position="50"/>
        <end position="70"/>
    </location>
</feature>
<dbReference type="RefSeq" id="WP_190957857.1">
    <property type="nucleotide sequence ID" value="NZ_JACJTU010000029.1"/>
</dbReference>
<proteinExistence type="predicted"/>
<comment type="caution">
    <text evidence="3">The sequence shown here is derived from an EMBL/GenBank/DDBJ whole genome shotgun (WGS) entry which is preliminary data.</text>
</comment>
<dbReference type="Proteomes" id="UP000637383">
    <property type="component" value="Unassembled WGS sequence"/>
</dbReference>
<feature type="region of interest" description="Disordered" evidence="1">
    <location>
        <begin position="1"/>
        <end position="26"/>
    </location>
</feature>
<gene>
    <name evidence="3" type="ORF">H6H03_25845</name>
</gene>
<sequence length="73" mass="8343">MKSQETENTKTENKPENFNVQTTSKSEPITQVQRNNVITNQDLPNPLVRYGFPLLILATFLFVVAIYYGIINP</sequence>
<reference evidence="3 4" key="1">
    <citation type="journal article" date="2020" name="ISME J.">
        <title>Comparative genomics reveals insights into cyanobacterial evolution and habitat adaptation.</title>
        <authorList>
            <person name="Chen M.Y."/>
            <person name="Teng W.K."/>
            <person name="Zhao L."/>
            <person name="Hu C.X."/>
            <person name="Zhou Y.K."/>
            <person name="Han B.P."/>
            <person name="Song L.R."/>
            <person name="Shu W.S."/>
        </authorList>
    </citation>
    <scope>NUCLEOTIDE SEQUENCE [LARGE SCALE GENOMIC DNA]</scope>
    <source>
        <strain evidence="3 4">FACHB-159</strain>
    </source>
</reference>
<feature type="compositionally biased region" description="Basic and acidic residues" evidence="1">
    <location>
        <begin position="1"/>
        <end position="15"/>
    </location>
</feature>
<keyword evidence="4" id="KW-1185">Reference proteome</keyword>
<organism evidence="3 4">
    <name type="scientific">Nostoc paludosum FACHB-159</name>
    <dbReference type="NCBI Taxonomy" id="2692908"/>
    <lineage>
        <taxon>Bacteria</taxon>
        <taxon>Bacillati</taxon>
        <taxon>Cyanobacteriota</taxon>
        <taxon>Cyanophyceae</taxon>
        <taxon>Nostocales</taxon>
        <taxon>Nostocaceae</taxon>
        <taxon>Nostoc</taxon>
    </lineage>
</organism>